<dbReference type="EMBL" id="QQZY01000003">
    <property type="protein sequence ID" value="RDI74614.1"/>
    <property type="molecule type" value="Genomic_DNA"/>
</dbReference>
<dbReference type="SUPFAM" id="SSF53850">
    <property type="entry name" value="Periplasmic binding protein-like II"/>
    <property type="match status" value="1"/>
</dbReference>
<organism evidence="6 7">
    <name type="scientific">Gaiella occulta</name>
    <dbReference type="NCBI Taxonomy" id="1002870"/>
    <lineage>
        <taxon>Bacteria</taxon>
        <taxon>Bacillati</taxon>
        <taxon>Actinomycetota</taxon>
        <taxon>Thermoleophilia</taxon>
        <taxon>Gaiellales</taxon>
        <taxon>Gaiellaceae</taxon>
        <taxon>Gaiella</taxon>
    </lineage>
</organism>
<dbReference type="PANTHER" id="PTHR30290:SF9">
    <property type="entry name" value="OLIGOPEPTIDE-BINDING PROTEIN APPA"/>
    <property type="match status" value="1"/>
</dbReference>
<keyword evidence="7" id="KW-1185">Reference proteome</keyword>
<reference evidence="6 7" key="1">
    <citation type="submission" date="2018-07" db="EMBL/GenBank/DDBJ databases">
        <title>High-quality-draft genome sequence of Gaiella occulta.</title>
        <authorList>
            <person name="Severino R."/>
            <person name="Froufe H.J.C."/>
            <person name="Rainey F.A."/>
            <person name="Barroso C."/>
            <person name="Albuquerque L."/>
            <person name="Lobo-Da-Cunha A."/>
            <person name="Da Costa M.S."/>
            <person name="Egas C."/>
        </authorList>
    </citation>
    <scope>NUCLEOTIDE SEQUENCE [LARGE SCALE GENOMIC DNA]</scope>
    <source>
        <strain evidence="6 7">F2-233</strain>
    </source>
</reference>
<keyword evidence="4" id="KW-0812">Transmembrane</keyword>
<comment type="caution">
    <text evidence="6">The sequence shown here is derived from an EMBL/GenBank/DDBJ whole genome shotgun (WGS) entry which is preliminary data.</text>
</comment>
<dbReference type="CDD" id="cd08503">
    <property type="entry name" value="PBP2_NikA_DppA_OppA_like_17"/>
    <property type="match status" value="1"/>
</dbReference>
<evidence type="ECO:0000256" key="3">
    <source>
        <dbReference type="ARBA" id="ARBA00022729"/>
    </source>
</evidence>
<name>A0A7M2YXM1_9ACTN</name>
<evidence type="ECO:0000256" key="1">
    <source>
        <dbReference type="ARBA" id="ARBA00005695"/>
    </source>
</evidence>
<dbReference type="AlphaFoldDB" id="A0A7M2YXM1"/>
<sequence>MDREEMRRLDAYRFSQAGPLENDLIDEFAEGGMDRQEFIKRATVLGLSVGVIGSALAALDAPLAFAAPAAAKAGGRLRVGIIPPPTKDVEPYTLADQGGLETAGIAGEFLTRATQTLTLQPELALSWKPNANATVWTFKLRPNVKFQTGEAFGADDVVATYNRLVGPDSGALSAFKGVLSTGGVKAIDNLTVQFTLDAPTASFPYLTSSTTYQAIILPKDYKVGSYTKISPVTGAFRLTSYTPGVGAKYDRNPGWWGGKSPLDGVDATYYSDDAAVISALLGNQIDLVGQVQFATGRALFNNPNVQIFSTRGATHRQVPMRVNLNNPLKDRRVRQAIALTLDRPGIVKTLFNGFADIGNDSPFAPVYPSTNRKVPQRVKNLAKAKALLAAAGYPRGFKITLTTEKVGEIPQLAQIIQRSVKAIGIDMKIVLLTATQYFDGTQDGPPTGYGNTPWLNTPMNITDWGHRSVPNVFLTAAIKSRGVWNAAQYKNPKLDRVIDRFLGAIAASDQRKFAGQIQDTLLRDTPVIFPYFYNYLAAGSKKVKGYKADALGQVYLSRTSLA</sequence>
<dbReference type="Pfam" id="PF00496">
    <property type="entry name" value="SBP_bac_5"/>
    <property type="match status" value="1"/>
</dbReference>
<dbReference type="PIRSF" id="PIRSF002741">
    <property type="entry name" value="MppA"/>
    <property type="match status" value="1"/>
</dbReference>
<dbReference type="GO" id="GO:1904680">
    <property type="term" value="F:peptide transmembrane transporter activity"/>
    <property type="evidence" value="ECO:0007669"/>
    <property type="project" value="TreeGrafter"/>
</dbReference>
<dbReference type="GO" id="GO:0015833">
    <property type="term" value="P:peptide transport"/>
    <property type="evidence" value="ECO:0007669"/>
    <property type="project" value="TreeGrafter"/>
</dbReference>
<reference evidence="7" key="2">
    <citation type="journal article" date="2019" name="MicrobiologyOpen">
        <title>High-quality draft genome sequence of Gaiella occulta isolated from a 150 meter deep mineral water borehole and comparison with the genome sequences of other deep-branching lineages of the phylum Actinobacteria.</title>
        <authorList>
            <person name="Severino R."/>
            <person name="Froufe H.J.C."/>
            <person name="Barroso C."/>
            <person name="Albuquerque L."/>
            <person name="Lobo-da-Cunha A."/>
            <person name="da Costa M.S."/>
            <person name="Egas C."/>
        </authorList>
    </citation>
    <scope>NUCLEOTIDE SEQUENCE [LARGE SCALE GENOMIC DNA]</scope>
    <source>
        <strain evidence="7">F2-233</strain>
    </source>
</reference>
<evidence type="ECO:0000256" key="2">
    <source>
        <dbReference type="ARBA" id="ARBA00022448"/>
    </source>
</evidence>
<evidence type="ECO:0000259" key="5">
    <source>
        <dbReference type="Pfam" id="PF00496"/>
    </source>
</evidence>
<keyword evidence="3" id="KW-0732">Signal</keyword>
<feature type="domain" description="Solute-binding protein family 5" evidence="5">
    <location>
        <begin position="119"/>
        <end position="446"/>
    </location>
</feature>
<dbReference type="PANTHER" id="PTHR30290">
    <property type="entry name" value="PERIPLASMIC BINDING COMPONENT OF ABC TRANSPORTER"/>
    <property type="match status" value="1"/>
</dbReference>
<keyword evidence="4" id="KW-0472">Membrane</keyword>
<evidence type="ECO:0000313" key="7">
    <source>
        <dbReference type="Proteomes" id="UP000254134"/>
    </source>
</evidence>
<dbReference type="Proteomes" id="UP000254134">
    <property type="component" value="Unassembled WGS sequence"/>
</dbReference>
<dbReference type="InterPro" id="IPR030678">
    <property type="entry name" value="Peptide/Ni-bd"/>
</dbReference>
<keyword evidence="2" id="KW-0813">Transport</keyword>
<dbReference type="Gene3D" id="3.10.105.10">
    <property type="entry name" value="Dipeptide-binding Protein, Domain 3"/>
    <property type="match status" value="1"/>
</dbReference>
<dbReference type="InterPro" id="IPR039424">
    <property type="entry name" value="SBP_5"/>
</dbReference>
<keyword evidence="4" id="KW-1133">Transmembrane helix</keyword>
<dbReference type="GO" id="GO:0042597">
    <property type="term" value="C:periplasmic space"/>
    <property type="evidence" value="ECO:0007669"/>
    <property type="project" value="UniProtKB-ARBA"/>
</dbReference>
<dbReference type="InterPro" id="IPR000914">
    <property type="entry name" value="SBP_5_dom"/>
</dbReference>
<feature type="transmembrane region" description="Helical" evidence="4">
    <location>
        <begin position="42"/>
        <end position="59"/>
    </location>
</feature>
<dbReference type="GO" id="GO:0043190">
    <property type="term" value="C:ATP-binding cassette (ABC) transporter complex"/>
    <property type="evidence" value="ECO:0007669"/>
    <property type="project" value="InterPro"/>
</dbReference>
<comment type="similarity">
    <text evidence="1">Belongs to the bacterial solute-binding protein 5 family.</text>
</comment>
<dbReference type="Gene3D" id="3.90.76.10">
    <property type="entry name" value="Dipeptide-binding Protein, Domain 1"/>
    <property type="match status" value="1"/>
</dbReference>
<proteinExistence type="inferred from homology"/>
<evidence type="ECO:0000313" key="6">
    <source>
        <dbReference type="EMBL" id="RDI74614.1"/>
    </source>
</evidence>
<accession>A0A7M2YXM1</accession>
<protein>
    <submittedName>
        <fullName evidence="6">ABC-type dipeptide transport system periplasmic component</fullName>
    </submittedName>
</protein>
<gene>
    <name evidence="6" type="ORF">Gocc_1503</name>
</gene>
<evidence type="ECO:0000256" key="4">
    <source>
        <dbReference type="SAM" id="Phobius"/>
    </source>
</evidence>
<dbReference type="Gene3D" id="3.40.190.10">
    <property type="entry name" value="Periplasmic binding protein-like II"/>
    <property type="match status" value="1"/>
</dbReference>